<evidence type="ECO:0000313" key="7">
    <source>
        <dbReference type="EMBL" id="KAK1761936.1"/>
    </source>
</evidence>
<dbReference type="CDD" id="cd11065">
    <property type="entry name" value="CYP64-like"/>
    <property type="match status" value="1"/>
</dbReference>
<dbReference type="Pfam" id="PF00067">
    <property type="entry name" value="p450"/>
    <property type="match status" value="1"/>
</dbReference>
<dbReference type="PANTHER" id="PTHR46300">
    <property type="entry name" value="P450, PUTATIVE (EUROFUNG)-RELATED-RELATED"/>
    <property type="match status" value="1"/>
</dbReference>
<comment type="caution">
    <text evidence="7">The sequence shown here is derived from an EMBL/GenBank/DDBJ whole genome shotgun (WGS) entry which is preliminary data.</text>
</comment>
<comment type="similarity">
    <text evidence="1">Belongs to the cytochrome P450 family.</text>
</comment>
<evidence type="ECO:0000256" key="5">
    <source>
        <dbReference type="ARBA" id="ARBA00023033"/>
    </source>
</evidence>
<accession>A0AAJ0FAZ8</accession>
<feature type="binding site" description="axial binding residue" evidence="6">
    <location>
        <position position="367"/>
    </location>
    <ligand>
        <name>heme</name>
        <dbReference type="ChEBI" id="CHEBI:30413"/>
    </ligand>
    <ligandPart>
        <name>Fe</name>
        <dbReference type="ChEBI" id="CHEBI:18248"/>
    </ligandPart>
</feature>
<evidence type="ECO:0000313" key="8">
    <source>
        <dbReference type="Proteomes" id="UP001244011"/>
    </source>
</evidence>
<comment type="cofactor">
    <cofactor evidence="6">
        <name>heme</name>
        <dbReference type="ChEBI" id="CHEBI:30413"/>
    </cofactor>
</comment>
<dbReference type="InterPro" id="IPR002401">
    <property type="entry name" value="Cyt_P450_E_grp-I"/>
</dbReference>
<evidence type="ECO:0000256" key="1">
    <source>
        <dbReference type="ARBA" id="ARBA00010617"/>
    </source>
</evidence>
<dbReference type="SUPFAM" id="SSF48264">
    <property type="entry name" value="Cytochrome P450"/>
    <property type="match status" value="1"/>
</dbReference>
<dbReference type="AlphaFoldDB" id="A0AAJ0FAZ8"/>
<evidence type="ECO:0000256" key="3">
    <source>
        <dbReference type="ARBA" id="ARBA00023002"/>
    </source>
</evidence>
<keyword evidence="5" id="KW-0503">Monooxygenase</keyword>
<dbReference type="InterPro" id="IPR001128">
    <property type="entry name" value="Cyt_P450"/>
</dbReference>
<keyword evidence="6" id="KW-0349">Heme</keyword>
<keyword evidence="4 6" id="KW-0408">Iron</keyword>
<dbReference type="GeneID" id="85313538"/>
<proteinExistence type="inferred from homology"/>
<dbReference type="GO" id="GO:0005506">
    <property type="term" value="F:iron ion binding"/>
    <property type="evidence" value="ECO:0007669"/>
    <property type="project" value="InterPro"/>
</dbReference>
<dbReference type="InterPro" id="IPR036396">
    <property type="entry name" value="Cyt_P450_sf"/>
</dbReference>
<reference evidence="7" key="1">
    <citation type="submission" date="2023-06" db="EMBL/GenBank/DDBJ databases">
        <title>Genome-scale phylogeny and comparative genomics of the fungal order Sordariales.</title>
        <authorList>
            <consortium name="Lawrence Berkeley National Laboratory"/>
            <person name="Hensen N."/>
            <person name="Bonometti L."/>
            <person name="Westerberg I."/>
            <person name="Brannstrom I.O."/>
            <person name="Guillou S."/>
            <person name="Cros-Aarteil S."/>
            <person name="Calhoun S."/>
            <person name="Haridas S."/>
            <person name="Kuo A."/>
            <person name="Mondo S."/>
            <person name="Pangilinan J."/>
            <person name="Riley R."/>
            <person name="Labutti K."/>
            <person name="Andreopoulos B."/>
            <person name="Lipzen A."/>
            <person name="Chen C."/>
            <person name="Yanf M."/>
            <person name="Daum C."/>
            <person name="Ng V."/>
            <person name="Clum A."/>
            <person name="Steindorff A."/>
            <person name="Ohm R."/>
            <person name="Martin F."/>
            <person name="Silar P."/>
            <person name="Natvig D."/>
            <person name="Lalanne C."/>
            <person name="Gautier V."/>
            <person name="Ament-Velasquez S.L."/>
            <person name="Kruys A."/>
            <person name="Hutchinson M.I."/>
            <person name="Powell A.J."/>
            <person name="Barry K."/>
            <person name="Miller A.N."/>
            <person name="Grigoriev I.V."/>
            <person name="Debuchy R."/>
            <person name="Gladieux P."/>
            <person name="Thoren M.H."/>
            <person name="Johannesson H."/>
        </authorList>
    </citation>
    <scope>NUCLEOTIDE SEQUENCE</scope>
    <source>
        <strain evidence="7">8032-3</strain>
    </source>
</reference>
<keyword evidence="3" id="KW-0560">Oxidoreductase</keyword>
<dbReference type="GO" id="GO:0020037">
    <property type="term" value="F:heme binding"/>
    <property type="evidence" value="ECO:0007669"/>
    <property type="project" value="InterPro"/>
</dbReference>
<dbReference type="Proteomes" id="UP001244011">
    <property type="component" value="Unassembled WGS sequence"/>
</dbReference>
<evidence type="ECO:0000256" key="6">
    <source>
        <dbReference type="PIRSR" id="PIRSR602401-1"/>
    </source>
</evidence>
<sequence>MVVLCSDVAVKEILDKRSALTNERGDHYVGHQILGGGEHMLLMPNGPKWRLQRKLMQRMLNIQVARSYIGNYTMVENKQMMFDLLQKPDDFIFHLKRYSNSVFSTIIYGRRSPTHDDPTMIELVEQVDSMGVIMQSSTSALADIYPLLRRLPHWMMPTMNKASRWHDKQNKVYLRLWNEVKAKLAAGRAQPCFAADILLEQKKEGFTDIFGATLAGAALEAGTDTTANELGGFVQAMVLFQEVQKKAQAELDRVVPDRAPTIEDPQALPYIRCCVKESLRWIPTAIMGAASHAAKEDIKCQGVVIPKGVLLVNNVYAIRHDPKRHGNPREFKPERYWGDNKSAFESAQSANAAGRDNFTLSAGRRLCAGIHVAEQSLFLGIARILWNFDIKPKINLVTKQAIIPDSERYTQAVVCMPEPYQASITPRSKQRANLMVKE</sequence>
<organism evidence="7 8">
    <name type="scientific">Phialemonium atrogriseum</name>
    <dbReference type="NCBI Taxonomy" id="1093897"/>
    <lineage>
        <taxon>Eukaryota</taxon>
        <taxon>Fungi</taxon>
        <taxon>Dikarya</taxon>
        <taxon>Ascomycota</taxon>
        <taxon>Pezizomycotina</taxon>
        <taxon>Sordariomycetes</taxon>
        <taxon>Sordariomycetidae</taxon>
        <taxon>Cephalothecales</taxon>
        <taxon>Cephalothecaceae</taxon>
        <taxon>Phialemonium</taxon>
    </lineage>
</organism>
<keyword evidence="2 6" id="KW-0479">Metal-binding</keyword>
<protein>
    <submittedName>
        <fullName evidence="7">Cytochrome P450</fullName>
    </submittedName>
</protein>
<evidence type="ECO:0000256" key="2">
    <source>
        <dbReference type="ARBA" id="ARBA00022723"/>
    </source>
</evidence>
<gene>
    <name evidence="7" type="ORF">QBC33DRAFT_564265</name>
</gene>
<dbReference type="RefSeq" id="XP_060278149.1">
    <property type="nucleotide sequence ID" value="XM_060430351.1"/>
</dbReference>
<dbReference type="PANTHER" id="PTHR46300:SF2">
    <property type="entry name" value="CYTOCHROME P450 MONOOXYGENASE ALNH-RELATED"/>
    <property type="match status" value="1"/>
</dbReference>
<dbReference type="PRINTS" id="PR00463">
    <property type="entry name" value="EP450I"/>
</dbReference>
<evidence type="ECO:0000256" key="4">
    <source>
        <dbReference type="ARBA" id="ARBA00023004"/>
    </source>
</evidence>
<name>A0AAJ0FAZ8_9PEZI</name>
<dbReference type="EMBL" id="MU839046">
    <property type="protein sequence ID" value="KAK1761936.1"/>
    <property type="molecule type" value="Genomic_DNA"/>
</dbReference>
<dbReference type="GO" id="GO:0004497">
    <property type="term" value="F:monooxygenase activity"/>
    <property type="evidence" value="ECO:0007669"/>
    <property type="project" value="UniProtKB-KW"/>
</dbReference>
<dbReference type="Gene3D" id="1.10.630.10">
    <property type="entry name" value="Cytochrome P450"/>
    <property type="match status" value="1"/>
</dbReference>
<dbReference type="GO" id="GO:0016705">
    <property type="term" value="F:oxidoreductase activity, acting on paired donors, with incorporation or reduction of molecular oxygen"/>
    <property type="evidence" value="ECO:0007669"/>
    <property type="project" value="InterPro"/>
</dbReference>
<keyword evidence="8" id="KW-1185">Reference proteome</keyword>
<dbReference type="InterPro" id="IPR050364">
    <property type="entry name" value="Cytochrome_P450_fung"/>
</dbReference>